<reference evidence="1 2" key="1">
    <citation type="journal article" date="2013" name="Genome Biol.">
        <title>The genome sequence of the most widely cultivated cacao type and its use to identify candidate genes regulating pod color.</title>
        <authorList>
            <person name="Motamayor J.C."/>
            <person name="Mockaitis K."/>
            <person name="Schmutz J."/>
            <person name="Haiminen N."/>
            <person name="Iii D.L."/>
            <person name="Cornejo O."/>
            <person name="Findley S.D."/>
            <person name="Zheng P."/>
            <person name="Utro F."/>
            <person name="Royaert S."/>
            <person name="Saski C."/>
            <person name="Jenkins J."/>
            <person name="Podicheti R."/>
            <person name="Zhao M."/>
            <person name="Scheffler B.E."/>
            <person name="Stack J.C."/>
            <person name="Feltus F.A."/>
            <person name="Mustiga G.M."/>
            <person name="Amores F."/>
            <person name="Phillips W."/>
            <person name="Marelli J.P."/>
            <person name="May G.D."/>
            <person name="Shapiro H."/>
            <person name="Ma J."/>
            <person name="Bustamante C.D."/>
            <person name="Schnell R.J."/>
            <person name="Main D."/>
            <person name="Gilbert D."/>
            <person name="Parida L."/>
            <person name="Kuhn D.N."/>
        </authorList>
    </citation>
    <scope>NUCLEOTIDE SEQUENCE [LARGE SCALE GENOMIC DNA]</scope>
    <source>
        <strain evidence="2">cv. Matina 1-6</strain>
    </source>
</reference>
<dbReference type="AlphaFoldDB" id="A0A061DF92"/>
<proteinExistence type="predicted"/>
<evidence type="ECO:0000313" key="2">
    <source>
        <dbReference type="Proteomes" id="UP000026915"/>
    </source>
</evidence>
<keyword evidence="2" id="KW-1185">Reference proteome</keyword>
<dbReference type="EMBL" id="CM001879">
    <property type="protein sequence ID" value="EOX90765.1"/>
    <property type="molecule type" value="Genomic_DNA"/>
</dbReference>
<accession>A0A061DF92</accession>
<dbReference type="HOGENOM" id="CLU_2417595_0_0_1"/>
<dbReference type="Gramene" id="EOX90765">
    <property type="protein sequence ID" value="EOX90765"/>
    <property type="gene ID" value="TCM_000143"/>
</dbReference>
<sequence length="92" mass="10356">MLRSDNRPACCEDADTVAATRLRVFHVFKDRGDVVVSTKGKREICVRPLIFQFHQSQNEFPLIDDDDALLVIIGLSAPLNQCFINSKGTLQH</sequence>
<protein>
    <submittedName>
        <fullName evidence="1">Uncharacterized protein</fullName>
    </submittedName>
</protein>
<evidence type="ECO:0000313" key="1">
    <source>
        <dbReference type="EMBL" id="EOX90765.1"/>
    </source>
</evidence>
<dbReference type="Proteomes" id="UP000026915">
    <property type="component" value="Chromosome 1"/>
</dbReference>
<gene>
    <name evidence="1" type="ORF">TCM_000143</name>
</gene>
<organism evidence="1 2">
    <name type="scientific">Theobroma cacao</name>
    <name type="common">Cacao</name>
    <name type="synonym">Cocoa</name>
    <dbReference type="NCBI Taxonomy" id="3641"/>
    <lineage>
        <taxon>Eukaryota</taxon>
        <taxon>Viridiplantae</taxon>
        <taxon>Streptophyta</taxon>
        <taxon>Embryophyta</taxon>
        <taxon>Tracheophyta</taxon>
        <taxon>Spermatophyta</taxon>
        <taxon>Magnoliopsida</taxon>
        <taxon>eudicotyledons</taxon>
        <taxon>Gunneridae</taxon>
        <taxon>Pentapetalae</taxon>
        <taxon>rosids</taxon>
        <taxon>malvids</taxon>
        <taxon>Malvales</taxon>
        <taxon>Malvaceae</taxon>
        <taxon>Byttnerioideae</taxon>
        <taxon>Theobroma</taxon>
    </lineage>
</organism>
<name>A0A061DF92_THECC</name>
<dbReference type="InParanoid" id="A0A061DF92"/>